<organism evidence="1 2">
    <name type="scientific">Bifidobacterium tsurumiense</name>
    <dbReference type="NCBI Taxonomy" id="356829"/>
    <lineage>
        <taxon>Bacteria</taxon>
        <taxon>Bacillati</taxon>
        <taxon>Actinomycetota</taxon>
        <taxon>Actinomycetes</taxon>
        <taxon>Bifidobacteriales</taxon>
        <taxon>Bifidobacteriaceae</taxon>
        <taxon>Bifidobacterium</taxon>
    </lineage>
</organism>
<keyword evidence="2" id="KW-1185">Reference proteome</keyword>
<sequence length="184" mass="20169">MMDRIVRETYLEFTVENFQLGADLIHCTFIHLHEIHEFGDLLGGELSVLGTSGSQPCLHLIGIDVLMSIKYHEDHHNAQGLIEAGNRSATAKNAIDGITKTSHRWVIGQNVCLKSPLMPCAARSERCLNVAVGTFEVGQNVCPERDVARCGARPGSRLNVVVVNGMRTHLPECHGTMKKNGKTS</sequence>
<comment type="caution">
    <text evidence="1">The sequence shown here is derived from an EMBL/GenBank/DDBJ whole genome shotgun (WGS) entry which is preliminary data.</text>
</comment>
<evidence type="ECO:0000313" key="1">
    <source>
        <dbReference type="EMBL" id="KFJ08395.1"/>
    </source>
</evidence>
<proteinExistence type="predicted"/>
<reference evidence="1 2" key="1">
    <citation type="submission" date="2014-03" db="EMBL/GenBank/DDBJ databases">
        <title>Genomics of Bifidobacteria.</title>
        <authorList>
            <person name="Ventura M."/>
            <person name="Milani C."/>
            <person name="Lugli G.A."/>
        </authorList>
    </citation>
    <scope>NUCLEOTIDE SEQUENCE [LARGE SCALE GENOMIC DNA]</scope>
    <source>
        <strain evidence="1 2">JCM 13495</strain>
    </source>
</reference>
<dbReference type="AlphaFoldDB" id="A0A087EKU4"/>
<evidence type="ECO:0000313" key="2">
    <source>
        <dbReference type="Proteomes" id="UP000029080"/>
    </source>
</evidence>
<gene>
    <name evidence="1" type="ORF">BITS_0913</name>
</gene>
<protein>
    <submittedName>
        <fullName evidence="1">Uncharacterized protein</fullName>
    </submittedName>
</protein>
<dbReference type="Proteomes" id="UP000029080">
    <property type="component" value="Unassembled WGS sequence"/>
</dbReference>
<feature type="non-terminal residue" evidence="1">
    <location>
        <position position="184"/>
    </location>
</feature>
<accession>A0A087EKU4</accession>
<name>A0A087EKU4_9BIFI</name>
<dbReference type="EMBL" id="JGZU01000002">
    <property type="protein sequence ID" value="KFJ08395.1"/>
    <property type="molecule type" value="Genomic_DNA"/>
</dbReference>